<dbReference type="EMBL" id="BT068074">
    <property type="protein sequence ID" value="ACN34971.1"/>
    <property type="molecule type" value="mRNA"/>
</dbReference>
<proteinExistence type="evidence at transcript level"/>
<reference evidence="2" key="1">
    <citation type="journal article" date="2009" name="PLoS Genet.">
        <title>Sequencing, mapping, and analysis of 27,455 maize full-length cDNAs.</title>
        <authorList>
            <person name="Soderlund C."/>
            <person name="Descour A."/>
            <person name="Kudrna D."/>
            <person name="Bomhoff M."/>
            <person name="Boyd L."/>
            <person name="Currie J."/>
            <person name="Angelova A."/>
            <person name="Collura K."/>
            <person name="Wissotski M."/>
            <person name="Ashley E."/>
            <person name="Morrow D."/>
            <person name="Fernandes J."/>
            <person name="Walbot V."/>
            <person name="Yu Y."/>
        </authorList>
    </citation>
    <scope>NUCLEOTIDE SEQUENCE</scope>
    <source>
        <strain evidence="2">B73</strain>
    </source>
</reference>
<accession>C0PIF5</accession>
<evidence type="ECO:0000256" key="1">
    <source>
        <dbReference type="SAM" id="MobiDB-lite"/>
    </source>
</evidence>
<sequence>MPITASTLREDWKSSQGEGTQPPSTNLRRRHPVSQGWCWNALLVLRVVGADRGEVDARVARHQRRVFAQARRRDRAAHGDHRDADGGTGLDSQPGLHGRWRVPPPRLTSFAPGQERQI</sequence>
<evidence type="ECO:0000313" key="2">
    <source>
        <dbReference type="EMBL" id="ACN34971.1"/>
    </source>
</evidence>
<feature type="compositionally biased region" description="Basic and acidic residues" evidence="1">
    <location>
        <begin position="76"/>
        <end position="85"/>
    </location>
</feature>
<organism evidence="2">
    <name type="scientific">Zea mays</name>
    <name type="common">Maize</name>
    <dbReference type="NCBI Taxonomy" id="4577"/>
    <lineage>
        <taxon>Eukaryota</taxon>
        <taxon>Viridiplantae</taxon>
        <taxon>Streptophyta</taxon>
        <taxon>Embryophyta</taxon>
        <taxon>Tracheophyta</taxon>
        <taxon>Spermatophyta</taxon>
        <taxon>Magnoliopsida</taxon>
        <taxon>Liliopsida</taxon>
        <taxon>Poales</taxon>
        <taxon>Poaceae</taxon>
        <taxon>PACMAD clade</taxon>
        <taxon>Panicoideae</taxon>
        <taxon>Andropogonodae</taxon>
        <taxon>Andropogoneae</taxon>
        <taxon>Tripsacinae</taxon>
        <taxon>Zea</taxon>
    </lineage>
</organism>
<dbReference type="AlphaFoldDB" id="C0PIF5"/>
<feature type="region of interest" description="Disordered" evidence="1">
    <location>
        <begin position="1"/>
        <end position="31"/>
    </location>
</feature>
<feature type="compositionally biased region" description="Polar residues" evidence="1">
    <location>
        <begin position="14"/>
        <end position="26"/>
    </location>
</feature>
<feature type="region of interest" description="Disordered" evidence="1">
    <location>
        <begin position="68"/>
        <end position="118"/>
    </location>
</feature>
<protein>
    <submittedName>
        <fullName evidence="2">Uncharacterized protein</fullName>
    </submittedName>
</protein>
<reference evidence="2" key="2">
    <citation type="submission" date="2012-06" db="EMBL/GenBank/DDBJ databases">
        <authorList>
            <person name="Yu Y."/>
            <person name="Currie J."/>
            <person name="Lomeli R."/>
            <person name="Angelova A."/>
            <person name="Collura K."/>
            <person name="Wissotski M."/>
            <person name="Campos D."/>
            <person name="Kudrna D."/>
            <person name="Golser W."/>
            <person name="Ashely E."/>
            <person name="Descour A."/>
            <person name="Fernandes J."/>
            <person name="Soderlund C."/>
            <person name="Walbot V."/>
        </authorList>
    </citation>
    <scope>NUCLEOTIDE SEQUENCE</scope>
    <source>
        <strain evidence="2">B73</strain>
    </source>
</reference>
<name>C0PIF5_MAIZE</name>